<evidence type="ECO:0000256" key="10">
    <source>
        <dbReference type="ARBA" id="ARBA00033765"/>
    </source>
</evidence>
<evidence type="ECO:0000256" key="6">
    <source>
        <dbReference type="ARBA" id="ARBA00022694"/>
    </source>
</evidence>
<evidence type="ECO:0000256" key="3">
    <source>
        <dbReference type="ARBA" id="ARBA00022490"/>
    </source>
</evidence>
<dbReference type="FunFam" id="3.40.50.12160:FF:000006">
    <property type="entry name" value="tRNA-2-methylthio-N(6)-dimethylallyladenosine synthase"/>
    <property type="match status" value="1"/>
</dbReference>
<feature type="domain" description="Radical SAM core" evidence="14">
    <location>
        <begin position="145"/>
        <end position="377"/>
    </location>
</feature>
<dbReference type="Pfam" id="PF04055">
    <property type="entry name" value="Radical_SAM"/>
    <property type="match status" value="1"/>
</dbReference>
<dbReference type="PANTHER" id="PTHR43020:SF2">
    <property type="entry name" value="MITOCHONDRIAL TRNA METHYLTHIOTRANSFERASE CDK5RAP1"/>
    <property type="match status" value="1"/>
</dbReference>
<evidence type="ECO:0000313" key="15">
    <source>
        <dbReference type="EMBL" id="SMC06554.1"/>
    </source>
</evidence>
<evidence type="ECO:0000259" key="12">
    <source>
        <dbReference type="PROSITE" id="PS50926"/>
    </source>
</evidence>
<dbReference type="InterPro" id="IPR006638">
    <property type="entry name" value="Elp3/MiaA/NifB-like_rSAM"/>
</dbReference>
<dbReference type="PROSITE" id="PS51449">
    <property type="entry name" value="MTTASE_N"/>
    <property type="match status" value="1"/>
</dbReference>
<dbReference type="PROSITE" id="PS51918">
    <property type="entry name" value="RADICAL_SAM"/>
    <property type="match status" value="1"/>
</dbReference>
<dbReference type="InterPro" id="IPR006463">
    <property type="entry name" value="MiaB_methiolase"/>
</dbReference>
<comment type="subunit">
    <text evidence="11">Monomer.</text>
</comment>
<feature type="binding site" evidence="11">
    <location>
        <position position="166"/>
    </location>
    <ligand>
        <name>[4Fe-4S] cluster</name>
        <dbReference type="ChEBI" id="CHEBI:49883"/>
        <label>2</label>
        <note>4Fe-4S-S-AdoMet</note>
    </ligand>
</feature>
<comment type="subcellular location">
    <subcellularLocation>
        <location evidence="11">Cytoplasm</location>
    </subcellularLocation>
</comment>
<evidence type="ECO:0000256" key="5">
    <source>
        <dbReference type="ARBA" id="ARBA00022691"/>
    </source>
</evidence>
<dbReference type="InterPro" id="IPR023404">
    <property type="entry name" value="rSAM_horseshoe"/>
</dbReference>
<evidence type="ECO:0000256" key="1">
    <source>
        <dbReference type="ARBA" id="ARBA00003234"/>
    </source>
</evidence>
<sequence>MNSQTFYIKTYGCQMNERDSEIMAGQLRQMGYQPVNDEKSAELIIVNTCAVRGSAEEHALGYIGQLKQLKDQNPSMRLAVAGCMSQEPGTIAWLKKHAAHVDLVFGTHNLHELPKLLDEVEQSDEMVIDVWKSAGEVVEHLPSQRADGVQAFVNIIYGCDKFCTYCIVPFTRGKERSREIPAIVNEVKALAQEGYQDITVLGQNVNSYGHDLNPAVDLADLLVELEKIDGVRWLRYTTSHPRDFSQKLIDTIAQSQKITHHVHLPVQSGSNPILKRMNRKYTREQYLDLIERVKRAIPDAVLTTDIIVGFPGETEEDFEATMDLVRQVRYDAAFTFLYSPREGTPAARWEGRDPVPNPVKKERLNRLMSLQYQISLEANQQLIGRTELVLIEGLSKKNPNVWAGRTHTNKVVLIDRDPAVDLIDRFVPVRITQAKTFYLTGEVVGAPVSDPSPRRRVELPLV</sequence>
<feature type="domain" description="TRAM" evidence="12">
    <location>
        <begin position="380"/>
        <end position="445"/>
    </location>
</feature>
<dbReference type="AlphaFoldDB" id="A0A1W1WJR4"/>
<accession>A0A1W1WJR4</accession>
<keyword evidence="5 11" id="KW-0949">S-adenosyl-L-methionine</keyword>
<dbReference type="PROSITE" id="PS01278">
    <property type="entry name" value="MTTASE_RADICAL"/>
    <property type="match status" value="1"/>
</dbReference>
<evidence type="ECO:0000256" key="8">
    <source>
        <dbReference type="ARBA" id="ARBA00023004"/>
    </source>
</evidence>
<feature type="binding site" evidence="11">
    <location>
        <position position="83"/>
    </location>
    <ligand>
        <name>[4Fe-4S] cluster</name>
        <dbReference type="ChEBI" id="CHEBI:49883"/>
        <label>1</label>
    </ligand>
</feature>
<dbReference type="CDD" id="cd01335">
    <property type="entry name" value="Radical_SAM"/>
    <property type="match status" value="1"/>
</dbReference>
<feature type="binding site" evidence="11">
    <location>
        <position position="49"/>
    </location>
    <ligand>
        <name>[4Fe-4S] cluster</name>
        <dbReference type="ChEBI" id="CHEBI:49883"/>
        <label>1</label>
    </ligand>
</feature>
<keyword evidence="4 11" id="KW-0808">Transferase</keyword>
<dbReference type="InterPro" id="IPR038135">
    <property type="entry name" value="Methylthiotransferase_N_sf"/>
</dbReference>
<dbReference type="Gene3D" id="3.80.30.20">
    <property type="entry name" value="tm_1862 like domain"/>
    <property type="match status" value="1"/>
</dbReference>
<evidence type="ECO:0000256" key="9">
    <source>
        <dbReference type="ARBA" id="ARBA00023014"/>
    </source>
</evidence>
<dbReference type="GO" id="GO:0035597">
    <property type="term" value="F:tRNA-2-methylthio-N(6)-dimethylallyladenosine(37) synthase activity"/>
    <property type="evidence" value="ECO:0007669"/>
    <property type="project" value="UniProtKB-EC"/>
</dbReference>
<dbReference type="PROSITE" id="PS50926">
    <property type="entry name" value="TRAM"/>
    <property type="match status" value="1"/>
</dbReference>
<evidence type="ECO:0000313" key="16">
    <source>
        <dbReference type="Proteomes" id="UP000192660"/>
    </source>
</evidence>
<dbReference type="SFLD" id="SFLDG01061">
    <property type="entry name" value="methylthiotransferase"/>
    <property type="match status" value="1"/>
</dbReference>
<proteinExistence type="inferred from homology"/>
<dbReference type="HAMAP" id="MF_01864">
    <property type="entry name" value="tRNA_metthiotr_MiaB"/>
    <property type="match status" value="1"/>
</dbReference>
<evidence type="ECO:0000256" key="11">
    <source>
        <dbReference type="HAMAP-Rule" id="MF_01864"/>
    </source>
</evidence>
<evidence type="ECO:0000259" key="14">
    <source>
        <dbReference type="PROSITE" id="PS51918"/>
    </source>
</evidence>
<dbReference type="GO" id="GO:0046872">
    <property type="term" value="F:metal ion binding"/>
    <property type="evidence" value="ECO:0007669"/>
    <property type="project" value="UniProtKB-KW"/>
</dbReference>
<evidence type="ECO:0000256" key="4">
    <source>
        <dbReference type="ARBA" id="ARBA00022679"/>
    </source>
</evidence>
<evidence type="ECO:0000256" key="2">
    <source>
        <dbReference type="ARBA" id="ARBA00022485"/>
    </source>
</evidence>
<feature type="binding site" evidence="11">
    <location>
        <position position="159"/>
    </location>
    <ligand>
        <name>[4Fe-4S] cluster</name>
        <dbReference type="ChEBI" id="CHEBI:49883"/>
        <label>2</label>
        <note>4Fe-4S-S-AdoMet</note>
    </ligand>
</feature>
<keyword evidence="7 11" id="KW-0479">Metal-binding</keyword>
<dbReference type="PANTHER" id="PTHR43020">
    <property type="entry name" value="CDK5 REGULATORY SUBUNIT-ASSOCIATED PROTEIN 1"/>
    <property type="match status" value="1"/>
</dbReference>
<comment type="cofactor">
    <cofactor evidence="11">
        <name>[4Fe-4S] cluster</name>
        <dbReference type="ChEBI" id="CHEBI:49883"/>
    </cofactor>
    <text evidence="11">Binds 2 [4Fe-4S] clusters. One cluster is coordinated with 3 cysteines and an exchangeable S-adenosyl-L-methionine.</text>
</comment>
<comment type="similarity">
    <text evidence="11">Belongs to the methylthiotransferase family. MiaB subfamily.</text>
</comment>
<dbReference type="Pfam" id="PF00919">
    <property type="entry name" value="UPF0004"/>
    <property type="match status" value="1"/>
</dbReference>
<evidence type="ECO:0000256" key="7">
    <source>
        <dbReference type="ARBA" id="ARBA00022723"/>
    </source>
</evidence>
<dbReference type="GO" id="GO:0051539">
    <property type="term" value="F:4 iron, 4 sulfur cluster binding"/>
    <property type="evidence" value="ECO:0007669"/>
    <property type="project" value="UniProtKB-UniRule"/>
</dbReference>
<dbReference type="RefSeq" id="WP_020373085.1">
    <property type="nucleotide sequence ID" value="NZ_FWWY01000001.1"/>
</dbReference>
<protein>
    <recommendedName>
        <fullName evidence="10 11">tRNA-2-methylthio-N(6)-dimethylallyladenosine synthase</fullName>
        <ecNumber evidence="10 11">2.8.4.3</ecNumber>
    </recommendedName>
    <alternativeName>
        <fullName evidence="11">(Dimethylallyl)adenosine tRNA methylthiotransferase MiaB</fullName>
    </alternativeName>
    <alternativeName>
        <fullName evidence="11">tRNA-i(6)A37 methylthiotransferase</fullName>
    </alternativeName>
</protein>
<reference evidence="16" key="1">
    <citation type="submission" date="2017-04" db="EMBL/GenBank/DDBJ databases">
        <authorList>
            <person name="Varghese N."/>
            <person name="Submissions S."/>
        </authorList>
    </citation>
    <scope>NUCLEOTIDE SEQUENCE [LARGE SCALE GENOMIC DNA]</scope>
    <source>
        <strain evidence="16">DSM 9293</strain>
    </source>
</reference>
<dbReference type="InterPro" id="IPR007197">
    <property type="entry name" value="rSAM"/>
</dbReference>
<dbReference type="SFLD" id="SFLDS00029">
    <property type="entry name" value="Radical_SAM"/>
    <property type="match status" value="1"/>
</dbReference>
<dbReference type="GO" id="GO:0005829">
    <property type="term" value="C:cytosol"/>
    <property type="evidence" value="ECO:0007669"/>
    <property type="project" value="TreeGrafter"/>
</dbReference>
<dbReference type="SUPFAM" id="SSF102114">
    <property type="entry name" value="Radical SAM enzymes"/>
    <property type="match status" value="1"/>
</dbReference>
<dbReference type="Gene3D" id="3.40.50.12160">
    <property type="entry name" value="Methylthiotransferase, N-terminal domain"/>
    <property type="match status" value="1"/>
</dbReference>
<dbReference type="STRING" id="28034.BFX07_13235"/>
<organism evidence="15 16">
    <name type="scientific">Sulfobacillus thermosulfidooxidans (strain DSM 9293 / VKM B-1269 / AT-1)</name>
    <dbReference type="NCBI Taxonomy" id="929705"/>
    <lineage>
        <taxon>Bacteria</taxon>
        <taxon>Bacillati</taxon>
        <taxon>Bacillota</taxon>
        <taxon>Clostridia</taxon>
        <taxon>Eubacteriales</taxon>
        <taxon>Clostridiales Family XVII. Incertae Sedis</taxon>
        <taxon>Sulfobacillus</taxon>
    </lineage>
</organism>
<gene>
    <name evidence="11" type="primary">miaB</name>
    <name evidence="15" type="ORF">SAMN00768000_2881</name>
</gene>
<keyword evidence="3 11" id="KW-0963">Cytoplasm</keyword>
<feature type="binding site" evidence="11">
    <location>
        <position position="13"/>
    </location>
    <ligand>
        <name>[4Fe-4S] cluster</name>
        <dbReference type="ChEBI" id="CHEBI:49883"/>
        <label>1</label>
    </ligand>
</feature>
<dbReference type="SMART" id="SM00729">
    <property type="entry name" value="Elp3"/>
    <property type="match status" value="1"/>
</dbReference>
<name>A0A1W1WJR4_SULTA</name>
<keyword evidence="9 11" id="KW-0411">Iron-sulfur</keyword>
<dbReference type="InterPro" id="IPR058240">
    <property type="entry name" value="rSAM_sf"/>
</dbReference>
<dbReference type="FunFam" id="3.80.30.20:FF:000001">
    <property type="entry name" value="tRNA-2-methylthio-N(6)-dimethylallyladenosine synthase 2"/>
    <property type="match status" value="1"/>
</dbReference>
<dbReference type="InterPro" id="IPR002792">
    <property type="entry name" value="TRAM_dom"/>
</dbReference>
<feature type="binding site" evidence="11">
    <location>
        <position position="163"/>
    </location>
    <ligand>
        <name>[4Fe-4S] cluster</name>
        <dbReference type="ChEBI" id="CHEBI:49883"/>
        <label>2</label>
        <note>4Fe-4S-S-AdoMet</note>
    </ligand>
</feature>
<comment type="function">
    <text evidence="1 11">Catalyzes the methylthiolation of N6-(dimethylallyl)adenosine (i(6)A), leading to the formation of 2-methylthio-N6-(dimethylallyl)adenosine (ms(2)i(6)A) at position 37 in tRNAs that read codons beginning with uridine.</text>
</comment>
<dbReference type="EMBL" id="FWWY01000001">
    <property type="protein sequence ID" value="SMC06554.1"/>
    <property type="molecule type" value="Genomic_DNA"/>
</dbReference>
<comment type="catalytic activity">
    <reaction evidence="11">
        <text>N(6)-dimethylallyladenosine(37) in tRNA + (sulfur carrier)-SH + AH2 + 2 S-adenosyl-L-methionine = 2-methylsulfanyl-N(6)-dimethylallyladenosine(37) in tRNA + (sulfur carrier)-H + 5'-deoxyadenosine + L-methionine + A + S-adenosyl-L-homocysteine + 2 H(+)</text>
        <dbReference type="Rhea" id="RHEA:37067"/>
        <dbReference type="Rhea" id="RHEA-COMP:10375"/>
        <dbReference type="Rhea" id="RHEA-COMP:10376"/>
        <dbReference type="Rhea" id="RHEA-COMP:14737"/>
        <dbReference type="Rhea" id="RHEA-COMP:14739"/>
        <dbReference type="ChEBI" id="CHEBI:13193"/>
        <dbReference type="ChEBI" id="CHEBI:15378"/>
        <dbReference type="ChEBI" id="CHEBI:17319"/>
        <dbReference type="ChEBI" id="CHEBI:17499"/>
        <dbReference type="ChEBI" id="CHEBI:29917"/>
        <dbReference type="ChEBI" id="CHEBI:57844"/>
        <dbReference type="ChEBI" id="CHEBI:57856"/>
        <dbReference type="ChEBI" id="CHEBI:59789"/>
        <dbReference type="ChEBI" id="CHEBI:64428"/>
        <dbReference type="ChEBI" id="CHEBI:74415"/>
        <dbReference type="ChEBI" id="CHEBI:74417"/>
        <dbReference type="EC" id="2.8.4.3"/>
    </reaction>
</comment>
<dbReference type="InterPro" id="IPR020612">
    <property type="entry name" value="Methylthiotransferase_CS"/>
</dbReference>
<keyword evidence="6 11" id="KW-0819">tRNA processing</keyword>
<dbReference type="InterPro" id="IPR013848">
    <property type="entry name" value="Methylthiotransferase_N"/>
</dbReference>
<keyword evidence="2 11" id="KW-0004">4Fe-4S</keyword>
<dbReference type="NCBIfam" id="TIGR00089">
    <property type="entry name" value="MiaB/RimO family radical SAM methylthiotransferase"/>
    <property type="match status" value="1"/>
</dbReference>
<dbReference type="Pfam" id="PF01938">
    <property type="entry name" value="TRAM"/>
    <property type="match status" value="1"/>
</dbReference>
<dbReference type="Proteomes" id="UP000192660">
    <property type="component" value="Unassembled WGS sequence"/>
</dbReference>
<dbReference type="OrthoDB" id="9805215at2"/>
<dbReference type="SFLD" id="SFLDF00273">
    <property type="entry name" value="(dimethylallyl)adenosine_tRNA"/>
    <property type="match status" value="1"/>
</dbReference>
<dbReference type="NCBIfam" id="TIGR01574">
    <property type="entry name" value="miaB-methiolase"/>
    <property type="match status" value="1"/>
</dbReference>
<dbReference type="InterPro" id="IPR005839">
    <property type="entry name" value="Methylthiotransferase"/>
</dbReference>
<dbReference type="EC" id="2.8.4.3" evidence="10 11"/>
<feature type="domain" description="MTTase N-terminal" evidence="13">
    <location>
        <begin position="4"/>
        <end position="122"/>
    </location>
</feature>
<dbReference type="SFLD" id="SFLDG01082">
    <property type="entry name" value="B12-binding_domain_containing"/>
    <property type="match status" value="1"/>
</dbReference>
<keyword evidence="16" id="KW-1185">Reference proteome</keyword>
<keyword evidence="8 11" id="KW-0408">Iron</keyword>
<evidence type="ECO:0000259" key="13">
    <source>
        <dbReference type="PROSITE" id="PS51449"/>
    </source>
</evidence>